<comment type="similarity">
    <text evidence="9">Belongs to the major facilitator superfamily. Sugar transporter (TC 2.A.1.1) family. Trehalose transporter subfamily.</text>
</comment>
<evidence type="ECO:0000256" key="7">
    <source>
        <dbReference type="ARBA" id="ARBA00023136"/>
    </source>
</evidence>
<dbReference type="PROSITE" id="PS50850">
    <property type="entry name" value="MFS"/>
    <property type="match status" value="1"/>
</dbReference>
<feature type="transmembrane region" description="Helical" evidence="12">
    <location>
        <begin position="630"/>
        <end position="652"/>
    </location>
</feature>
<dbReference type="GO" id="GO:0015574">
    <property type="term" value="F:trehalose transmembrane transporter activity"/>
    <property type="evidence" value="ECO:0007669"/>
    <property type="project" value="UniProtKB-ARBA"/>
</dbReference>
<feature type="transmembrane region" description="Helical" evidence="12">
    <location>
        <begin position="603"/>
        <end position="623"/>
    </location>
</feature>
<name>A0A9N9WPL5_9DIPT</name>
<evidence type="ECO:0000256" key="3">
    <source>
        <dbReference type="ARBA" id="ARBA00022475"/>
    </source>
</evidence>
<evidence type="ECO:0000256" key="10">
    <source>
        <dbReference type="ARBA" id="ARBA00069106"/>
    </source>
</evidence>
<dbReference type="GO" id="GO:0051119">
    <property type="term" value="F:sugar transmembrane transporter activity"/>
    <property type="evidence" value="ECO:0007669"/>
    <property type="project" value="InterPro"/>
</dbReference>
<dbReference type="PRINTS" id="PR00171">
    <property type="entry name" value="SUGRTRNSPORT"/>
</dbReference>
<dbReference type="GO" id="GO:0005886">
    <property type="term" value="C:plasma membrane"/>
    <property type="evidence" value="ECO:0007669"/>
    <property type="project" value="UniProtKB-SubCell"/>
</dbReference>
<feature type="region of interest" description="Disordered" evidence="11">
    <location>
        <begin position="174"/>
        <end position="224"/>
    </location>
</feature>
<dbReference type="EMBL" id="OU895877">
    <property type="protein sequence ID" value="CAG9799267.1"/>
    <property type="molecule type" value="Genomic_DNA"/>
</dbReference>
<feature type="transmembrane region" description="Helical" evidence="12">
    <location>
        <begin position="427"/>
        <end position="444"/>
    </location>
</feature>
<dbReference type="Pfam" id="PF00083">
    <property type="entry name" value="Sugar_tr"/>
    <property type="match status" value="1"/>
</dbReference>
<dbReference type="InterPro" id="IPR050549">
    <property type="entry name" value="MFS_Trehalose_Transporter"/>
</dbReference>
<dbReference type="Proteomes" id="UP001153620">
    <property type="component" value="Chromosome 1"/>
</dbReference>
<keyword evidence="15" id="KW-1185">Reference proteome</keyword>
<dbReference type="SUPFAM" id="SSF103473">
    <property type="entry name" value="MFS general substrate transporter"/>
    <property type="match status" value="1"/>
</dbReference>
<sequence>MSRLVDKIKGMASQEDPLQQGYSRVSTNPDVGIETLSNSTTSTSLDTVVIDTSTDNISNSPKLLKQKPRTFSPILESEDTTNPFAEDIKELAIRTKQGIKFDEDEEEEGDRFDEEEAFRKKREHFQKTKSKSEHKSILIRDLRAFLDGGDRINYQSKKHVSLDVKSSKQLENLLKGSGSSEDEFENQRKSFQARKHKSLDPRHISFKLDKEPSPESSSEEDYDCERTSLLQIDPDITKPVVIDLKDLDSSSDEEEELQNNRRQFQQARSVSSASKKSISFFDMELNNKDDNLRHTVPFVRQITEDGKPKLEIYRPTTNPIYIYSQILAAIAVSMGSMVVGFSSAYTSPALVSMRDPNITSFEVTEQEASWVGGLMPLAGLAGGIAGGPFIEYIGRKNTILATALPFIVAWLLIACANSIWMVLAGRALSGFCVGIASLSLPVYLGETVQPEVRGTLGLLPTAFGNIGILLCFVAGKYVNWSGLAFLGSVLPVPFLILMFLIPETPRWFVSRGKEDRARKALQWLRGKQADVEPELKGIVKSHCDAERHATQNAVFDLMKRSNLKPLMISLGLMFFQQLSGINAVIFYTVSIFKDAGSTIDENLCTIIVGVVNFGAVFMATILIDRLGRKILLYISEVAMIITLMTLGTFFYYKNSGNDVSHIGWLPLVSFVLYVIGFSSGMGPIPWLMLGEILPGKIRGSAASVATAFNWTCTFIVTKTFADIIAAIGNHGAFWFFGVICIVGLFFTIFYVPETQGKSLEEIERKMMGRCRRMSSVANMKPLSFNM</sequence>
<feature type="compositionally biased region" description="Basic and acidic residues" evidence="11">
    <location>
        <begin position="198"/>
        <end position="213"/>
    </location>
</feature>
<evidence type="ECO:0000256" key="5">
    <source>
        <dbReference type="ARBA" id="ARBA00022692"/>
    </source>
</evidence>
<feature type="region of interest" description="Disordered" evidence="11">
    <location>
        <begin position="1"/>
        <end position="38"/>
    </location>
</feature>
<dbReference type="InterPro" id="IPR020846">
    <property type="entry name" value="MFS_dom"/>
</dbReference>
<dbReference type="NCBIfam" id="TIGR00879">
    <property type="entry name" value="SP"/>
    <property type="match status" value="1"/>
</dbReference>
<feature type="compositionally biased region" description="Polar residues" evidence="11">
    <location>
        <begin position="16"/>
        <end position="29"/>
    </location>
</feature>
<comment type="subcellular location">
    <subcellularLocation>
        <location evidence="1">Cell membrane</location>
        <topology evidence="1">Multi-pass membrane protein</topology>
    </subcellularLocation>
</comment>
<accession>A0A9N9WPL5</accession>
<proteinExistence type="inferred from homology"/>
<protein>
    <recommendedName>
        <fullName evidence="10">Facilitated trehalose transporter Tret1</fullName>
    </recommendedName>
</protein>
<dbReference type="InterPro" id="IPR044775">
    <property type="entry name" value="MFS_ERD6/Tret1-like"/>
</dbReference>
<evidence type="ECO:0000313" key="14">
    <source>
        <dbReference type="EMBL" id="CAG9799267.1"/>
    </source>
</evidence>
<dbReference type="AlphaFoldDB" id="A0A9N9WPL5"/>
<dbReference type="InterPro" id="IPR005828">
    <property type="entry name" value="MFS_sugar_transport-like"/>
</dbReference>
<feature type="transmembrane region" description="Helical" evidence="12">
    <location>
        <begin position="456"/>
        <end position="475"/>
    </location>
</feature>
<dbReference type="PANTHER" id="PTHR48021:SF96">
    <property type="entry name" value="FACILITATED TREHALOSE TRANSPORTER TRET1-1-RELATED"/>
    <property type="match status" value="1"/>
</dbReference>
<feature type="region of interest" description="Disordered" evidence="11">
    <location>
        <begin position="249"/>
        <end position="270"/>
    </location>
</feature>
<dbReference type="FunFam" id="1.20.1250.20:FF:000055">
    <property type="entry name" value="Facilitated trehalose transporter Tret1-2 homolog"/>
    <property type="match status" value="1"/>
</dbReference>
<evidence type="ECO:0000256" key="8">
    <source>
        <dbReference type="ARBA" id="ARBA00023180"/>
    </source>
</evidence>
<evidence type="ECO:0000256" key="12">
    <source>
        <dbReference type="SAM" id="Phobius"/>
    </source>
</evidence>
<evidence type="ECO:0000256" key="2">
    <source>
        <dbReference type="ARBA" id="ARBA00022448"/>
    </source>
</evidence>
<keyword evidence="3" id="KW-1003">Cell membrane</keyword>
<feature type="compositionally biased region" description="Acidic residues" evidence="11">
    <location>
        <begin position="102"/>
        <end position="116"/>
    </location>
</feature>
<reference evidence="14" key="2">
    <citation type="submission" date="2022-10" db="EMBL/GenBank/DDBJ databases">
        <authorList>
            <consortium name="ENA_rothamsted_submissions"/>
            <consortium name="culmorum"/>
            <person name="King R."/>
        </authorList>
    </citation>
    <scope>NUCLEOTIDE SEQUENCE</scope>
</reference>
<organism evidence="14 15">
    <name type="scientific">Chironomus riparius</name>
    <dbReference type="NCBI Taxonomy" id="315576"/>
    <lineage>
        <taxon>Eukaryota</taxon>
        <taxon>Metazoa</taxon>
        <taxon>Ecdysozoa</taxon>
        <taxon>Arthropoda</taxon>
        <taxon>Hexapoda</taxon>
        <taxon>Insecta</taxon>
        <taxon>Pterygota</taxon>
        <taxon>Neoptera</taxon>
        <taxon>Endopterygota</taxon>
        <taxon>Diptera</taxon>
        <taxon>Nematocera</taxon>
        <taxon>Chironomoidea</taxon>
        <taxon>Chironomidae</taxon>
        <taxon>Chironominae</taxon>
        <taxon>Chironomus</taxon>
    </lineage>
</organism>
<dbReference type="Gene3D" id="1.20.1250.20">
    <property type="entry name" value="MFS general substrate transporter like domains"/>
    <property type="match status" value="1"/>
</dbReference>
<evidence type="ECO:0000256" key="1">
    <source>
        <dbReference type="ARBA" id="ARBA00004651"/>
    </source>
</evidence>
<feature type="transmembrane region" description="Helical" evidence="12">
    <location>
        <begin position="399"/>
        <end position="421"/>
    </location>
</feature>
<feature type="region of interest" description="Disordered" evidence="11">
    <location>
        <begin position="56"/>
        <end position="82"/>
    </location>
</feature>
<dbReference type="CDD" id="cd17358">
    <property type="entry name" value="MFS_GLUT6_8_Class3_like"/>
    <property type="match status" value="1"/>
</dbReference>
<reference evidence="14" key="1">
    <citation type="submission" date="2022-01" db="EMBL/GenBank/DDBJ databases">
        <authorList>
            <person name="King R."/>
        </authorList>
    </citation>
    <scope>NUCLEOTIDE SEQUENCE</scope>
</reference>
<keyword evidence="5 12" id="KW-0812">Transmembrane</keyword>
<gene>
    <name evidence="14" type="ORF">CHIRRI_LOCUS2236</name>
</gene>
<evidence type="ECO:0000256" key="11">
    <source>
        <dbReference type="SAM" id="MobiDB-lite"/>
    </source>
</evidence>
<feature type="region of interest" description="Disordered" evidence="11">
    <location>
        <begin position="100"/>
        <end position="133"/>
    </location>
</feature>
<dbReference type="OrthoDB" id="6339427at2759"/>
<evidence type="ECO:0000313" key="15">
    <source>
        <dbReference type="Proteomes" id="UP001153620"/>
    </source>
</evidence>
<feature type="transmembrane region" description="Helical" evidence="12">
    <location>
        <begin position="566"/>
        <end position="591"/>
    </location>
</feature>
<dbReference type="InterPro" id="IPR036259">
    <property type="entry name" value="MFS_trans_sf"/>
</dbReference>
<feature type="compositionally biased region" description="Basic residues" evidence="11">
    <location>
        <begin position="119"/>
        <end position="129"/>
    </location>
</feature>
<feature type="transmembrane region" description="Helical" evidence="12">
    <location>
        <begin position="481"/>
        <end position="501"/>
    </location>
</feature>
<evidence type="ECO:0000256" key="4">
    <source>
        <dbReference type="ARBA" id="ARBA00022597"/>
    </source>
</evidence>
<keyword evidence="4" id="KW-0762">Sugar transport</keyword>
<dbReference type="InterPro" id="IPR003663">
    <property type="entry name" value="Sugar/inositol_transpt"/>
</dbReference>
<keyword evidence="6 12" id="KW-1133">Transmembrane helix</keyword>
<feature type="transmembrane region" description="Helical" evidence="12">
    <location>
        <begin position="664"/>
        <end position="689"/>
    </location>
</feature>
<keyword evidence="2" id="KW-0813">Transport</keyword>
<dbReference type="PANTHER" id="PTHR48021">
    <property type="match status" value="1"/>
</dbReference>
<dbReference type="PROSITE" id="PS00217">
    <property type="entry name" value="SUGAR_TRANSPORT_2"/>
    <property type="match status" value="1"/>
</dbReference>
<feature type="domain" description="Major facilitator superfamily (MFS) profile" evidence="13">
    <location>
        <begin position="328"/>
        <end position="755"/>
    </location>
</feature>
<evidence type="ECO:0000256" key="6">
    <source>
        <dbReference type="ARBA" id="ARBA00022989"/>
    </source>
</evidence>
<evidence type="ECO:0000256" key="9">
    <source>
        <dbReference type="ARBA" id="ARBA00024348"/>
    </source>
</evidence>
<dbReference type="PROSITE" id="PS00216">
    <property type="entry name" value="SUGAR_TRANSPORT_1"/>
    <property type="match status" value="1"/>
</dbReference>
<dbReference type="InterPro" id="IPR005829">
    <property type="entry name" value="Sugar_transporter_CS"/>
</dbReference>
<feature type="transmembrane region" description="Helical" evidence="12">
    <location>
        <begin position="368"/>
        <end position="387"/>
    </location>
</feature>
<feature type="transmembrane region" description="Helical" evidence="12">
    <location>
        <begin position="733"/>
        <end position="751"/>
    </location>
</feature>
<evidence type="ECO:0000259" key="13">
    <source>
        <dbReference type="PROSITE" id="PS50850"/>
    </source>
</evidence>
<keyword evidence="8" id="KW-0325">Glycoprotein</keyword>
<feature type="transmembrane region" description="Helical" evidence="12">
    <location>
        <begin position="320"/>
        <end position="345"/>
    </location>
</feature>
<keyword evidence="7 12" id="KW-0472">Membrane</keyword>